<dbReference type="FunFam" id="3.10.129.10:FF:000004">
    <property type="entry name" value="Tol-pal system-associated acyl-CoA thioesterase"/>
    <property type="match status" value="1"/>
</dbReference>
<evidence type="ECO:0000256" key="1">
    <source>
        <dbReference type="ARBA" id="ARBA00005953"/>
    </source>
</evidence>
<dbReference type="InterPro" id="IPR006684">
    <property type="entry name" value="YbgC/YbaW"/>
</dbReference>
<reference evidence="3 4" key="1">
    <citation type="submission" date="2017-07" db="EMBL/GenBank/DDBJ databases">
        <authorList>
            <person name="Sun Z.S."/>
            <person name="Albrecht U."/>
            <person name="Echele G."/>
            <person name="Lee C.C."/>
        </authorList>
    </citation>
    <scope>NUCLEOTIDE SEQUENCE [LARGE SCALE GENOMIC DNA]</scope>
    <source>
        <strain evidence="3 4">CGMCC 1.12672</strain>
    </source>
</reference>
<gene>
    <name evidence="3" type="ORF">SAMN06297144_1803</name>
</gene>
<dbReference type="Gene3D" id="3.10.129.10">
    <property type="entry name" value="Hotdog Thioesterase"/>
    <property type="match status" value="1"/>
</dbReference>
<evidence type="ECO:0000313" key="3">
    <source>
        <dbReference type="EMBL" id="SOB86695.1"/>
    </source>
</evidence>
<proteinExistence type="inferred from homology"/>
<evidence type="ECO:0000313" key="4">
    <source>
        <dbReference type="Proteomes" id="UP000219494"/>
    </source>
</evidence>
<sequence length="158" mass="17984">MTVTADQLPLDGRFEGAEHLFPVRVFFEDTDLSGVVYHANYLRYVERARSAMLRLAGVDQRATHEAGEGVYVVRDVHIRYAAPARFEDVLLVRSRLMQVRAAAVHIHHRVMRGDVMLVDARVEAAFVAPTGRPRRQPAEWVAAFERLTWTGNKGETWN</sequence>
<dbReference type="InterPro" id="IPR029069">
    <property type="entry name" value="HotDog_dom_sf"/>
</dbReference>
<dbReference type="OrthoDB" id="9808429at2"/>
<evidence type="ECO:0000256" key="2">
    <source>
        <dbReference type="ARBA" id="ARBA00022801"/>
    </source>
</evidence>
<dbReference type="SUPFAM" id="SSF54637">
    <property type="entry name" value="Thioesterase/thiol ester dehydrase-isomerase"/>
    <property type="match status" value="1"/>
</dbReference>
<dbReference type="EMBL" id="OBMI01000002">
    <property type="protein sequence ID" value="SOB86695.1"/>
    <property type="molecule type" value="Genomic_DNA"/>
</dbReference>
<dbReference type="GO" id="GO:0047617">
    <property type="term" value="F:fatty acyl-CoA hydrolase activity"/>
    <property type="evidence" value="ECO:0007669"/>
    <property type="project" value="TreeGrafter"/>
</dbReference>
<organism evidence="3 4">
    <name type="scientific">Sphingomonas guangdongensis</name>
    <dbReference type="NCBI Taxonomy" id="1141890"/>
    <lineage>
        <taxon>Bacteria</taxon>
        <taxon>Pseudomonadati</taxon>
        <taxon>Pseudomonadota</taxon>
        <taxon>Alphaproteobacteria</taxon>
        <taxon>Sphingomonadales</taxon>
        <taxon>Sphingomonadaceae</taxon>
        <taxon>Sphingomonas</taxon>
    </lineage>
</organism>
<keyword evidence="2 3" id="KW-0378">Hydrolase</keyword>
<dbReference type="AlphaFoldDB" id="A0A285QXK2"/>
<keyword evidence="4" id="KW-1185">Reference proteome</keyword>
<dbReference type="Proteomes" id="UP000219494">
    <property type="component" value="Unassembled WGS sequence"/>
</dbReference>
<dbReference type="PIRSF" id="PIRSF003230">
    <property type="entry name" value="YbgC"/>
    <property type="match status" value="1"/>
</dbReference>
<dbReference type="InterPro" id="IPR050563">
    <property type="entry name" value="4-hydroxybenzoyl-CoA_TE"/>
</dbReference>
<accession>A0A285QXK2</accession>
<protein>
    <submittedName>
        <fullName evidence="3">Acyl-CoA thioester hydrolase</fullName>
    </submittedName>
</protein>
<dbReference type="RefSeq" id="WP_097063687.1">
    <property type="nucleotide sequence ID" value="NZ_OBMI01000002.1"/>
</dbReference>
<dbReference type="Pfam" id="PF13279">
    <property type="entry name" value="4HBT_2"/>
    <property type="match status" value="1"/>
</dbReference>
<dbReference type="PANTHER" id="PTHR31793">
    <property type="entry name" value="4-HYDROXYBENZOYL-COA THIOESTERASE FAMILY MEMBER"/>
    <property type="match status" value="1"/>
</dbReference>
<dbReference type="NCBIfam" id="TIGR00051">
    <property type="entry name" value="YbgC/FadM family acyl-CoA thioesterase"/>
    <property type="match status" value="1"/>
</dbReference>
<dbReference type="PANTHER" id="PTHR31793:SF37">
    <property type="entry name" value="ACYL-COA THIOESTER HYDROLASE YBGC"/>
    <property type="match status" value="1"/>
</dbReference>
<dbReference type="CDD" id="cd00586">
    <property type="entry name" value="4HBT"/>
    <property type="match status" value="1"/>
</dbReference>
<comment type="similarity">
    <text evidence="1">Belongs to the 4-hydroxybenzoyl-CoA thioesterase family.</text>
</comment>
<dbReference type="PROSITE" id="PS01328">
    <property type="entry name" value="4HBCOA_THIOESTERASE"/>
    <property type="match status" value="1"/>
</dbReference>
<name>A0A285QXK2_9SPHN</name>
<dbReference type="InterPro" id="IPR008272">
    <property type="entry name" value="HB-CoA_thioesterase_AS"/>
</dbReference>